<dbReference type="InterPro" id="IPR011961">
    <property type="entry name" value="RimM"/>
</dbReference>
<dbReference type="GO" id="GO:0005737">
    <property type="term" value="C:cytoplasm"/>
    <property type="evidence" value="ECO:0007669"/>
    <property type="project" value="UniProtKB-SubCell"/>
</dbReference>
<comment type="function">
    <text evidence="5">An accessory protein needed during the final step in the assembly of 30S ribosomal subunit, possibly for assembly of the head region. Essential for efficient processing of 16S rRNA. May be needed both before and after RbfA during the maturation of 16S rRNA. It has affinity for free ribosomal 30S subunits but not for 70S ribosomes.</text>
</comment>
<dbReference type="GO" id="GO:0042274">
    <property type="term" value="P:ribosomal small subunit biogenesis"/>
    <property type="evidence" value="ECO:0007669"/>
    <property type="project" value="UniProtKB-UniRule"/>
</dbReference>
<dbReference type="InterPro" id="IPR036976">
    <property type="entry name" value="RimM_N_sf"/>
</dbReference>
<dbReference type="Proteomes" id="UP000637906">
    <property type="component" value="Unassembled WGS sequence"/>
</dbReference>
<keyword evidence="9" id="KW-1185">Reference proteome</keyword>
<dbReference type="InterPro" id="IPR056792">
    <property type="entry name" value="PRC_RimM"/>
</dbReference>
<protein>
    <recommendedName>
        <fullName evidence="5">Ribosome maturation factor RimM</fullName>
    </recommendedName>
</protein>
<dbReference type="GO" id="GO:0006364">
    <property type="term" value="P:rRNA processing"/>
    <property type="evidence" value="ECO:0007669"/>
    <property type="project" value="UniProtKB-UniRule"/>
</dbReference>
<dbReference type="PANTHER" id="PTHR33692">
    <property type="entry name" value="RIBOSOME MATURATION FACTOR RIMM"/>
    <property type="match status" value="1"/>
</dbReference>
<evidence type="ECO:0000256" key="4">
    <source>
        <dbReference type="ARBA" id="ARBA00023186"/>
    </source>
</evidence>
<evidence type="ECO:0000259" key="7">
    <source>
        <dbReference type="Pfam" id="PF24986"/>
    </source>
</evidence>
<evidence type="ECO:0000256" key="2">
    <source>
        <dbReference type="ARBA" id="ARBA00022517"/>
    </source>
</evidence>
<organism evidence="8 9">
    <name type="scientific">Candidatus Mesenet longicola</name>
    <dbReference type="NCBI Taxonomy" id="1892558"/>
    <lineage>
        <taxon>Bacteria</taxon>
        <taxon>Pseudomonadati</taxon>
        <taxon>Pseudomonadota</taxon>
        <taxon>Alphaproteobacteria</taxon>
        <taxon>Rickettsiales</taxon>
        <taxon>Anaplasmataceae</taxon>
        <taxon>Candidatus Mesenet</taxon>
    </lineage>
</organism>
<name>A0A8J3MMA1_9RICK</name>
<evidence type="ECO:0000256" key="1">
    <source>
        <dbReference type="ARBA" id="ARBA00022490"/>
    </source>
</evidence>
<evidence type="ECO:0000313" key="8">
    <source>
        <dbReference type="EMBL" id="GHM59719.1"/>
    </source>
</evidence>
<comment type="subcellular location">
    <subcellularLocation>
        <location evidence="5">Cytoplasm</location>
    </subcellularLocation>
</comment>
<feature type="domain" description="Ribosome maturation factor RimM PRC barrel" evidence="7">
    <location>
        <begin position="96"/>
        <end position="162"/>
    </location>
</feature>
<dbReference type="InterPro" id="IPR002676">
    <property type="entry name" value="RimM_N"/>
</dbReference>
<dbReference type="NCBIfam" id="NF011186">
    <property type="entry name" value="PRK14592.1"/>
    <property type="match status" value="1"/>
</dbReference>
<dbReference type="InterPro" id="IPR009000">
    <property type="entry name" value="Transl_B-barrel_sf"/>
</dbReference>
<comment type="domain">
    <text evidence="5">The PRC barrel domain binds ribosomal protein uS19.</text>
</comment>
<dbReference type="Gene3D" id="2.40.30.60">
    <property type="entry name" value="RimM"/>
    <property type="match status" value="1"/>
</dbReference>
<dbReference type="InterPro" id="IPR011033">
    <property type="entry name" value="PRC_barrel-like_sf"/>
</dbReference>
<comment type="caution">
    <text evidence="8">The sequence shown here is derived from an EMBL/GenBank/DDBJ whole genome shotgun (WGS) entry which is preliminary data.</text>
</comment>
<comment type="similarity">
    <text evidence="5">Belongs to the RimM family.</text>
</comment>
<keyword evidence="2 5" id="KW-0690">Ribosome biogenesis</keyword>
<reference evidence="8 9" key="1">
    <citation type="journal article" date="2021" name="Microb. Ecol.">
        <title>Candidatus Mesenet longicola: Novel Endosymbionts of Brontispa longissima that Induce Cytoplasmic Incompatibility.</title>
        <authorList>
            <person name="Takano S."/>
            <person name="Gotoh Y."/>
            <person name="Hayashi T."/>
        </authorList>
    </citation>
    <scope>NUCLEOTIDE SEQUENCE [LARGE SCALE GENOMIC DNA]</scope>
    <source>
        <strain evidence="8">L5</strain>
    </source>
</reference>
<keyword evidence="1 5" id="KW-0963">Cytoplasm</keyword>
<evidence type="ECO:0000313" key="9">
    <source>
        <dbReference type="Proteomes" id="UP000637906"/>
    </source>
</evidence>
<dbReference type="PANTHER" id="PTHR33692:SF1">
    <property type="entry name" value="RIBOSOME MATURATION FACTOR RIMM"/>
    <property type="match status" value="1"/>
</dbReference>
<feature type="domain" description="RimM N-terminal" evidence="6">
    <location>
        <begin position="4"/>
        <end position="81"/>
    </location>
</feature>
<dbReference type="NCBIfam" id="TIGR02273">
    <property type="entry name" value="16S_RimM"/>
    <property type="match status" value="1"/>
</dbReference>
<dbReference type="SUPFAM" id="SSF50346">
    <property type="entry name" value="PRC-barrel domain"/>
    <property type="match status" value="1"/>
</dbReference>
<keyword evidence="3 5" id="KW-0698">rRNA processing</keyword>
<dbReference type="HAMAP" id="MF_00014">
    <property type="entry name" value="Ribosome_mat_RimM"/>
    <property type="match status" value="1"/>
</dbReference>
<evidence type="ECO:0000256" key="3">
    <source>
        <dbReference type="ARBA" id="ARBA00022552"/>
    </source>
</evidence>
<accession>A0A8J3MMA1</accession>
<dbReference type="Pfam" id="PF24986">
    <property type="entry name" value="PRC_RimM"/>
    <property type="match status" value="1"/>
</dbReference>
<comment type="subunit">
    <text evidence="5">Binds ribosomal protein uS19.</text>
</comment>
<keyword evidence="4 5" id="KW-0143">Chaperone</keyword>
<dbReference type="SUPFAM" id="SSF50447">
    <property type="entry name" value="Translation proteins"/>
    <property type="match status" value="1"/>
</dbReference>
<evidence type="ECO:0000256" key="5">
    <source>
        <dbReference type="HAMAP-Rule" id="MF_00014"/>
    </source>
</evidence>
<dbReference type="AlphaFoldDB" id="A0A8J3MMA1"/>
<sequence length="169" mass="18998">MVCLGVVLSPHGIKGAVKIKTFTEKPENIAIYGELTDGNKSYTIKSVSIINDNIVIAYIKGIDSRCDADLLRNKKLYISRESLPLLANENESYVEDLIDSKVKLIDDTDYGYVKAVYNFGAGDIIEILIKECNKAIMLPFSKEIFIHIDSKQKIITLDLPEFIDENDHI</sequence>
<dbReference type="Pfam" id="PF01782">
    <property type="entry name" value="RimM"/>
    <property type="match status" value="1"/>
</dbReference>
<dbReference type="Gene3D" id="2.30.30.240">
    <property type="entry name" value="PRC-barrel domain"/>
    <property type="match status" value="1"/>
</dbReference>
<dbReference type="GO" id="GO:0005840">
    <property type="term" value="C:ribosome"/>
    <property type="evidence" value="ECO:0007669"/>
    <property type="project" value="InterPro"/>
</dbReference>
<dbReference type="GO" id="GO:0043022">
    <property type="term" value="F:ribosome binding"/>
    <property type="evidence" value="ECO:0007669"/>
    <property type="project" value="InterPro"/>
</dbReference>
<evidence type="ECO:0000259" key="6">
    <source>
        <dbReference type="Pfam" id="PF01782"/>
    </source>
</evidence>
<proteinExistence type="inferred from homology"/>
<gene>
    <name evidence="5 8" type="primary">rimM</name>
    <name evidence="8" type="ORF">sL5_07120</name>
</gene>
<dbReference type="EMBL" id="BNGU01000029">
    <property type="protein sequence ID" value="GHM59719.1"/>
    <property type="molecule type" value="Genomic_DNA"/>
</dbReference>